<organism evidence="2 3">
    <name type="scientific">Hymenobacter nivis</name>
    <dbReference type="NCBI Taxonomy" id="1850093"/>
    <lineage>
        <taxon>Bacteria</taxon>
        <taxon>Pseudomonadati</taxon>
        <taxon>Bacteroidota</taxon>
        <taxon>Cytophagia</taxon>
        <taxon>Cytophagales</taxon>
        <taxon>Hymenobacteraceae</taxon>
        <taxon>Hymenobacter</taxon>
    </lineage>
</organism>
<keyword evidence="1" id="KW-0472">Membrane</keyword>
<feature type="transmembrane region" description="Helical" evidence="1">
    <location>
        <begin position="59"/>
        <end position="78"/>
    </location>
</feature>
<keyword evidence="1" id="KW-1133">Transmembrane helix</keyword>
<evidence type="ECO:0000256" key="1">
    <source>
        <dbReference type="SAM" id="Phobius"/>
    </source>
</evidence>
<comment type="caution">
    <text evidence="2">The sequence shown here is derived from an EMBL/GenBank/DDBJ whole genome shotgun (WGS) entry which is preliminary data.</text>
</comment>
<protein>
    <submittedName>
        <fullName evidence="2">Uncharacterized protein</fullName>
    </submittedName>
</protein>
<keyword evidence="3" id="KW-1185">Reference proteome</keyword>
<evidence type="ECO:0000313" key="3">
    <source>
        <dbReference type="Proteomes" id="UP000317646"/>
    </source>
</evidence>
<sequence>MLATAGLSLPILMLVFGWYRSLYAPGVYKCWLLGGLLLAAAFGYCYARPLRYPGTSISAGLLVPFTLVAAFGLVNQLSKRLNGRPFIFPNRLTITPAERVAINASDLVGYGLIMLSSYGMFFYWSVRISKHLPALL</sequence>
<dbReference type="EMBL" id="RCYZ01000001">
    <property type="protein sequence ID" value="TPG72223.1"/>
    <property type="molecule type" value="Genomic_DNA"/>
</dbReference>
<gene>
    <name evidence="2" type="ORF">EAH73_03045</name>
</gene>
<dbReference type="AlphaFoldDB" id="A0A502HFA0"/>
<proteinExistence type="predicted"/>
<feature type="transmembrane region" description="Helical" evidence="1">
    <location>
        <begin position="27"/>
        <end position="47"/>
    </location>
</feature>
<name>A0A502HFA0_9BACT</name>
<keyword evidence="1" id="KW-0812">Transmembrane</keyword>
<evidence type="ECO:0000313" key="2">
    <source>
        <dbReference type="EMBL" id="TPG72223.1"/>
    </source>
</evidence>
<reference evidence="2 3" key="1">
    <citation type="journal article" date="2019" name="Environ. Microbiol.">
        <title>Species interactions and distinct microbial communities in high Arctic permafrost affected cryosols are associated with the CH4 and CO2 gas fluxes.</title>
        <authorList>
            <person name="Altshuler I."/>
            <person name="Hamel J."/>
            <person name="Turney S."/>
            <person name="Magnuson E."/>
            <person name="Levesque R."/>
            <person name="Greer C."/>
            <person name="Whyte L.G."/>
        </authorList>
    </citation>
    <scope>NUCLEOTIDE SEQUENCE [LARGE SCALE GENOMIC DNA]</scope>
    <source>
        <strain evidence="2 3">S9.2P</strain>
    </source>
</reference>
<feature type="transmembrane region" description="Helical" evidence="1">
    <location>
        <begin position="107"/>
        <end position="126"/>
    </location>
</feature>
<accession>A0A502HFA0</accession>
<dbReference type="Proteomes" id="UP000317646">
    <property type="component" value="Unassembled WGS sequence"/>
</dbReference>